<dbReference type="SUPFAM" id="SSF53681">
    <property type="entry name" value="Aspartate/glutamate racemase"/>
    <property type="match status" value="2"/>
</dbReference>
<dbReference type="InterPro" id="IPR001920">
    <property type="entry name" value="Asp/Glu_race"/>
</dbReference>
<reference evidence="4" key="1">
    <citation type="submission" date="2016-10" db="EMBL/GenBank/DDBJ databases">
        <authorList>
            <person name="Varghese N."/>
            <person name="Submissions S."/>
        </authorList>
    </citation>
    <scope>NUCLEOTIDE SEQUENCE [LARGE SCALE GENOMIC DNA]</scope>
    <source>
        <strain evidence="4">CGMCC 1.3431</strain>
    </source>
</reference>
<keyword evidence="4" id="KW-1185">Reference proteome</keyword>
<dbReference type="InterPro" id="IPR004380">
    <property type="entry name" value="Asp_race"/>
</dbReference>
<dbReference type="EMBL" id="FMTS01000001">
    <property type="protein sequence ID" value="SCW37887.1"/>
    <property type="molecule type" value="Genomic_DNA"/>
</dbReference>
<dbReference type="PANTHER" id="PTHR21198:SF7">
    <property type="entry name" value="ASPARTATE-GLUTAMATE RACEMASE FAMILY"/>
    <property type="match status" value="1"/>
</dbReference>
<name>A0A1G4Q099_9CAUL</name>
<proteinExistence type="inferred from homology"/>
<dbReference type="Gene3D" id="3.40.50.1860">
    <property type="match status" value="2"/>
</dbReference>
<dbReference type="Proteomes" id="UP000199150">
    <property type="component" value="Unassembled WGS sequence"/>
</dbReference>
<keyword evidence="2" id="KW-0413">Isomerase</keyword>
<evidence type="ECO:0000256" key="2">
    <source>
        <dbReference type="ARBA" id="ARBA00023235"/>
    </source>
</evidence>
<accession>A0A1G4Q099</accession>
<dbReference type="AlphaFoldDB" id="A0A1G4Q099"/>
<dbReference type="RefSeq" id="WP_090643923.1">
    <property type="nucleotide sequence ID" value="NZ_CBCRYE010000001.1"/>
</dbReference>
<evidence type="ECO:0000256" key="1">
    <source>
        <dbReference type="ARBA" id="ARBA00007847"/>
    </source>
</evidence>
<dbReference type="InterPro" id="IPR015942">
    <property type="entry name" value="Asp/Glu/hydantoin_racemase"/>
</dbReference>
<dbReference type="STRING" id="260084.SAMN02927928_0806"/>
<protein>
    <submittedName>
        <fullName evidence="3">Aspartate racemase</fullName>
    </submittedName>
</protein>
<dbReference type="PANTHER" id="PTHR21198">
    <property type="entry name" value="GLUTAMATE RACEMASE"/>
    <property type="match status" value="1"/>
</dbReference>
<evidence type="ECO:0000313" key="3">
    <source>
        <dbReference type="EMBL" id="SCW37887.1"/>
    </source>
</evidence>
<dbReference type="GO" id="GO:0047661">
    <property type="term" value="F:amino-acid racemase activity"/>
    <property type="evidence" value="ECO:0007669"/>
    <property type="project" value="InterPro"/>
</dbReference>
<sequence>MRRIGLLGGMSWESTATYYKLINEGVREAMGGLASADILLRSLDFQAVVALQKADRWDEAARLLGDAAQGLEAAGADCILICTNTMHLVAEQVAASCDIPLIHIIGETARALNAAGHRRPLLLATRYSMEHGFYAEHMRRYGLDILIPDADDRMACHNAIFDELCQGVVSAGARQTLIEMTRRGAMRGADSVILGCTELGLSVDAACLPLPCFDSTHIHAQAAVDFALAAAPALPRQFVMDGAYI</sequence>
<dbReference type="Pfam" id="PF01177">
    <property type="entry name" value="Asp_Glu_race"/>
    <property type="match status" value="1"/>
</dbReference>
<dbReference type="OrthoDB" id="9803739at2"/>
<dbReference type="NCBIfam" id="TIGR00035">
    <property type="entry name" value="asp_race"/>
    <property type="match status" value="1"/>
</dbReference>
<gene>
    <name evidence="3" type="ORF">SAMN02927928_0806</name>
</gene>
<organism evidence="3 4">
    <name type="scientific">Asticcacaulis taihuensis</name>
    <dbReference type="NCBI Taxonomy" id="260084"/>
    <lineage>
        <taxon>Bacteria</taxon>
        <taxon>Pseudomonadati</taxon>
        <taxon>Pseudomonadota</taxon>
        <taxon>Alphaproteobacteria</taxon>
        <taxon>Caulobacterales</taxon>
        <taxon>Caulobacteraceae</taxon>
        <taxon>Asticcacaulis</taxon>
    </lineage>
</organism>
<evidence type="ECO:0000313" key="4">
    <source>
        <dbReference type="Proteomes" id="UP000199150"/>
    </source>
</evidence>
<comment type="similarity">
    <text evidence="1">Belongs to the aspartate/glutamate racemases family.</text>
</comment>